<protein>
    <recommendedName>
        <fullName evidence="9">Glucoamylase</fullName>
        <ecNumber evidence="9">3.2.1.3</ecNumber>
    </recommendedName>
    <alternativeName>
        <fullName evidence="9">1,4-alpha-D-glucan glucohydrolase</fullName>
    </alternativeName>
    <alternativeName>
        <fullName evidence="9">Glucan 1,4-alpha-glucosidase</fullName>
    </alternativeName>
</protein>
<dbReference type="Pfam" id="PF00686">
    <property type="entry name" value="CBM_20"/>
    <property type="match status" value="1"/>
</dbReference>
<dbReference type="AlphaFoldDB" id="A0AA39L6M8"/>
<dbReference type="InterPro" id="IPR012341">
    <property type="entry name" value="6hp_glycosidase-like_sf"/>
</dbReference>
<dbReference type="GO" id="GO:2001070">
    <property type="term" value="F:starch binding"/>
    <property type="evidence" value="ECO:0007669"/>
    <property type="project" value="InterPro"/>
</dbReference>
<evidence type="ECO:0000313" key="15">
    <source>
        <dbReference type="Proteomes" id="UP001175261"/>
    </source>
</evidence>
<evidence type="ECO:0000256" key="4">
    <source>
        <dbReference type="ARBA" id="ARBA00022801"/>
    </source>
</evidence>
<dbReference type="InterPro" id="IPR000165">
    <property type="entry name" value="Glucoamylase"/>
</dbReference>
<dbReference type="FunFam" id="1.50.10.10:FF:000018">
    <property type="entry name" value="Glucoamylase"/>
    <property type="match status" value="1"/>
</dbReference>
<proteinExistence type="inferred from homology"/>
<dbReference type="EC" id="3.2.1.3" evidence="9"/>
<dbReference type="Gene3D" id="2.60.40.10">
    <property type="entry name" value="Immunoglobulins"/>
    <property type="match status" value="1"/>
</dbReference>
<dbReference type="Proteomes" id="UP001175261">
    <property type="component" value="Unassembled WGS sequence"/>
</dbReference>
<evidence type="ECO:0000256" key="1">
    <source>
        <dbReference type="ARBA" id="ARBA00001863"/>
    </source>
</evidence>
<dbReference type="PANTHER" id="PTHR31616:SF12">
    <property type="entry name" value="GLUCOAMYLASE"/>
    <property type="match status" value="1"/>
</dbReference>
<evidence type="ECO:0000256" key="6">
    <source>
        <dbReference type="ARBA" id="ARBA00023277"/>
    </source>
</evidence>
<dbReference type="GO" id="GO:0004339">
    <property type="term" value="F:glucan 1,4-alpha-glucosidase activity"/>
    <property type="evidence" value="ECO:0007669"/>
    <property type="project" value="UniProtKB-EC"/>
</dbReference>
<dbReference type="InterPro" id="IPR034836">
    <property type="entry name" value="CBM20_glucoamylase"/>
</dbReference>
<name>A0AA39L6M8_SARSR</name>
<evidence type="ECO:0000256" key="2">
    <source>
        <dbReference type="ARBA" id="ARBA00006188"/>
    </source>
</evidence>
<comment type="caution">
    <text evidence="14">The sequence shown here is derived from an EMBL/GenBank/DDBJ whole genome shotgun (WGS) entry which is preliminary data.</text>
</comment>
<comment type="catalytic activity">
    <reaction evidence="1 9">
        <text>Hydrolysis of terminal (1-&gt;4)-linked alpha-D-glucose residues successively from non-reducing ends of the chains with release of beta-D-glucose.</text>
        <dbReference type="EC" id="3.2.1.3"/>
    </reaction>
</comment>
<dbReference type="FunFam" id="2.60.40.10:FF:000552">
    <property type="entry name" value="Related to glucoamylase"/>
    <property type="match status" value="1"/>
</dbReference>
<feature type="active site" description="Proton donor" evidence="10">
    <location>
        <position position="234"/>
    </location>
</feature>
<evidence type="ECO:0000256" key="8">
    <source>
        <dbReference type="ARBA" id="ARBA00023326"/>
    </source>
</evidence>
<feature type="binding site" evidence="11">
    <location>
        <position position="175"/>
    </location>
    <ligand>
        <name>substrate</name>
    </ligand>
</feature>
<dbReference type="PANTHER" id="PTHR31616">
    <property type="entry name" value="TREHALASE"/>
    <property type="match status" value="1"/>
</dbReference>
<keyword evidence="5" id="KW-0325">Glycoprotein</keyword>
<organism evidence="14 15">
    <name type="scientific">Sarocladium strictum</name>
    <name type="common">Black bundle disease fungus</name>
    <name type="synonym">Acremonium strictum</name>
    <dbReference type="NCBI Taxonomy" id="5046"/>
    <lineage>
        <taxon>Eukaryota</taxon>
        <taxon>Fungi</taxon>
        <taxon>Dikarya</taxon>
        <taxon>Ascomycota</taxon>
        <taxon>Pezizomycotina</taxon>
        <taxon>Sordariomycetes</taxon>
        <taxon>Hypocreomycetidae</taxon>
        <taxon>Hypocreales</taxon>
        <taxon>Sarocladiaceae</taxon>
        <taxon>Sarocladium</taxon>
    </lineage>
</organism>
<feature type="compositionally biased region" description="Low complexity" evidence="12">
    <location>
        <begin position="528"/>
        <end position="552"/>
    </location>
</feature>
<dbReference type="GO" id="GO:0000324">
    <property type="term" value="C:fungal-type vacuole"/>
    <property type="evidence" value="ECO:0007669"/>
    <property type="project" value="TreeGrafter"/>
</dbReference>
<feature type="domain" description="CBM20" evidence="13">
    <location>
        <begin position="557"/>
        <end position="664"/>
    </location>
</feature>
<keyword evidence="8 9" id="KW-0624">Polysaccharide degradation</keyword>
<feature type="region of interest" description="Disordered" evidence="12">
    <location>
        <begin position="523"/>
        <end position="552"/>
    </location>
</feature>
<dbReference type="InterPro" id="IPR011613">
    <property type="entry name" value="GH15-like"/>
</dbReference>
<dbReference type="Pfam" id="PF00723">
    <property type="entry name" value="Glyco_hydro_15"/>
    <property type="match status" value="1"/>
</dbReference>
<gene>
    <name evidence="14" type="ORF">NLU13_6356</name>
</gene>
<dbReference type="Gene3D" id="1.50.10.10">
    <property type="match status" value="1"/>
</dbReference>
<keyword evidence="7 9" id="KW-0326">Glycosidase</keyword>
<dbReference type="InterPro" id="IPR013783">
    <property type="entry name" value="Ig-like_fold"/>
</dbReference>
<dbReference type="CDD" id="cd05811">
    <property type="entry name" value="CBM20_glucoamylase"/>
    <property type="match status" value="1"/>
</dbReference>
<dbReference type="PROSITE" id="PS00820">
    <property type="entry name" value="GLUCOAMYLASE"/>
    <property type="match status" value="1"/>
</dbReference>
<evidence type="ECO:0000313" key="14">
    <source>
        <dbReference type="EMBL" id="KAK0386521.1"/>
    </source>
</evidence>
<dbReference type="SMART" id="SM01065">
    <property type="entry name" value="CBM_2"/>
    <property type="match status" value="1"/>
</dbReference>
<reference evidence="14" key="1">
    <citation type="submission" date="2022-10" db="EMBL/GenBank/DDBJ databases">
        <title>Determination and structural analysis of whole genome sequence of Sarocladium strictum F4-1.</title>
        <authorList>
            <person name="Hu L."/>
            <person name="Jiang Y."/>
        </authorList>
    </citation>
    <scope>NUCLEOTIDE SEQUENCE</scope>
    <source>
        <strain evidence="14">F4-1</strain>
    </source>
</reference>
<dbReference type="PROSITE" id="PS51166">
    <property type="entry name" value="CBM20"/>
    <property type="match status" value="1"/>
</dbReference>
<comment type="similarity">
    <text evidence="2 9">Belongs to the glycosyl hydrolase 15 family.</text>
</comment>
<keyword evidence="3" id="KW-0732">Signal</keyword>
<evidence type="ECO:0000256" key="11">
    <source>
        <dbReference type="PIRSR" id="PIRSR001031-2"/>
    </source>
</evidence>
<dbReference type="PIRSF" id="PIRSF001031">
    <property type="entry name" value="Glu-a-glcsd_SBD"/>
    <property type="match status" value="1"/>
</dbReference>
<dbReference type="InterPro" id="IPR046966">
    <property type="entry name" value="Glucoamylase_active_site"/>
</dbReference>
<keyword evidence="15" id="KW-1185">Reference proteome</keyword>
<feature type="active site" description="Proton acceptor" evidence="10">
    <location>
        <position position="231"/>
    </location>
</feature>
<evidence type="ECO:0000256" key="9">
    <source>
        <dbReference type="PIRNR" id="PIRNR001031"/>
    </source>
</evidence>
<evidence type="ECO:0000256" key="12">
    <source>
        <dbReference type="SAM" id="MobiDB-lite"/>
    </source>
</evidence>
<evidence type="ECO:0000256" key="3">
    <source>
        <dbReference type="ARBA" id="ARBA00022729"/>
    </source>
</evidence>
<keyword evidence="4 9" id="KW-0378">Hydrolase</keyword>
<evidence type="ECO:0000259" key="13">
    <source>
        <dbReference type="PROSITE" id="PS51166"/>
    </source>
</evidence>
<evidence type="ECO:0000256" key="5">
    <source>
        <dbReference type="ARBA" id="ARBA00023180"/>
    </source>
</evidence>
<dbReference type="PRINTS" id="PR00736">
    <property type="entry name" value="GLHYDRLASE15"/>
</dbReference>
<dbReference type="SUPFAM" id="SSF49452">
    <property type="entry name" value="Starch-binding domain-like"/>
    <property type="match status" value="1"/>
</dbReference>
<dbReference type="InterPro" id="IPR008291">
    <property type="entry name" value="Glucoamylase_SBD"/>
</dbReference>
<sequence length="664" mass="70966">MDVLQDSSSALVVNASSPLVSPIMQFFTSVVLLGSVALQTVFARPGPAKVQLSTRAVGDFINTETPIALEQLLCNIGANGCNSAGVSSGLVIASPSKQDPDYWYTWTRDSALVFKSIVDRFTNSYDAGLQRHITEYIVAQARLQGVSNPSGGFSDGSGLAEPKYNVDGSAFTGAWGRPQRDGPALRAIAIMSYGEWLLDNSYTDTAKNIVWPVVRNDLEYVAQYWNQTGFDLWEEVRGSSFFTIASQHQALVQGYRFAARVGASGAHYQATAPSVLCFLQSFWNPSKGYIDSNINVNDGRTGLDANSILASIHTFDASIGCDSTTFQPCSDKALSNLKAVVDSFRFYNINNGIPKGTALAVGRYAEDVYYNGNPWYLNTLAAAEQLYDAVYVWKQQGSVTVTATSRAFFADLIPNIAVGTYQSGSSTYNSIIQAVSQYGDGFVNVVTTYAQSNGSLAEQFSKQDGTPLSARDLTWSYASFLTAAARRAGVIPRPWSGGVEALPGTCSAVSFTGSYTSATATNFPASQTPVAGTGTATGTSPPTTSTTAQPPSTTTACAIAPQVTVNFVARVVTNYGDTVKLVGNVDKLGNWNPSSGVVFSASDYQANNPVWKGSVVLSAGQSIQYKYVKVLSDGTVKWEADPNRTYSVPRSCATAVTRSDTWQT</sequence>
<dbReference type="EMBL" id="JAPDFR010000005">
    <property type="protein sequence ID" value="KAK0386521.1"/>
    <property type="molecule type" value="Genomic_DNA"/>
</dbReference>
<dbReference type="GO" id="GO:0000272">
    <property type="term" value="P:polysaccharide catabolic process"/>
    <property type="evidence" value="ECO:0007669"/>
    <property type="project" value="UniProtKB-KW"/>
</dbReference>
<dbReference type="SUPFAM" id="SSF48208">
    <property type="entry name" value="Six-hairpin glycosidases"/>
    <property type="match status" value="1"/>
</dbReference>
<dbReference type="InterPro" id="IPR002044">
    <property type="entry name" value="CBM20"/>
</dbReference>
<keyword evidence="6 9" id="KW-0119">Carbohydrate metabolism</keyword>
<dbReference type="InterPro" id="IPR008928">
    <property type="entry name" value="6-hairpin_glycosidase_sf"/>
</dbReference>
<dbReference type="InterPro" id="IPR013784">
    <property type="entry name" value="Carb-bd-like_fold"/>
</dbReference>
<evidence type="ECO:0000256" key="7">
    <source>
        <dbReference type="ARBA" id="ARBA00023295"/>
    </source>
</evidence>
<accession>A0AA39L6M8</accession>
<evidence type="ECO:0000256" key="10">
    <source>
        <dbReference type="PIRSR" id="PIRSR001031-1"/>
    </source>
</evidence>